<dbReference type="GO" id="GO:0004821">
    <property type="term" value="F:histidine-tRNA ligase activity"/>
    <property type="evidence" value="ECO:0007669"/>
    <property type="project" value="UniProtKB-UniRule"/>
</dbReference>
<dbReference type="GO" id="GO:0006427">
    <property type="term" value="P:histidyl-tRNA aminoacylation"/>
    <property type="evidence" value="ECO:0007669"/>
    <property type="project" value="UniProtKB-UniRule"/>
</dbReference>
<feature type="binding site" evidence="4">
    <location>
        <position position="113"/>
    </location>
    <ligand>
        <name>L-histidine</name>
        <dbReference type="ChEBI" id="CHEBI:57595"/>
    </ligand>
</feature>
<evidence type="ECO:0000256" key="3">
    <source>
        <dbReference type="HAMAP-Rule" id="MF_00127"/>
    </source>
</evidence>
<feature type="binding site" evidence="4">
    <location>
        <position position="256"/>
    </location>
    <ligand>
        <name>L-histidine</name>
        <dbReference type="ChEBI" id="CHEBI:57595"/>
    </ligand>
</feature>
<dbReference type="PROSITE" id="PS50862">
    <property type="entry name" value="AA_TRNA_LIGASE_II"/>
    <property type="match status" value="1"/>
</dbReference>
<evidence type="ECO:0000256" key="1">
    <source>
        <dbReference type="ARBA" id="ARBA00008226"/>
    </source>
</evidence>
<dbReference type="InterPro" id="IPR004516">
    <property type="entry name" value="HisRS/HisZ"/>
</dbReference>
<evidence type="ECO:0000259" key="5">
    <source>
        <dbReference type="PROSITE" id="PS50862"/>
    </source>
</evidence>
<comment type="similarity">
    <text evidence="1 3">Belongs to the class-II aminoacyl-tRNA synthetase family.</text>
</comment>
<keyword evidence="7" id="KW-1185">Reference proteome</keyword>
<comment type="catalytic activity">
    <reaction evidence="3">
        <text>tRNA(His) + L-histidine + ATP = L-histidyl-tRNA(His) + AMP + diphosphate + H(+)</text>
        <dbReference type="Rhea" id="RHEA:17313"/>
        <dbReference type="Rhea" id="RHEA-COMP:9665"/>
        <dbReference type="Rhea" id="RHEA-COMP:9689"/>
        <dbReference type="ChEBI" id="CHEBI:15378"/>
        <dbReference type="ChEBI" id="CHEBI:30616"/>
        <dbReference type="ChEBI" id="CHEBI:33019"/>
        <dbReference type="ChEBI" id="CHEBI:57595"/>
        <dbReference type="ChEBI" id="CHEBI:78442"/>
        <dbReference type="ChEBI" id="CHEBI:78527"/>
        <dbReference type="ChEBI" id="CHEBI:456215"/>
        <dbReference type="EC" id="6.1.1.21"/>
    </reaction>
</comment>
<reference evidence="6 7" key="1">
    <citation type="submission" date="2020-04" db="EMBL/GenBank/DDBJ databases">
        <title>Complete genome sequence of Spiroplasma platyhelix ATCC 51748, an insect isolate.</title>
        <authorList>
            <person name="Green E.A."/>
            <person name="Klassen J.L."/>
        </authorList>
    </citation>
    <scope>NUCLEOTIDE SEQUENCE [LARGE SCALE GENOMIC DNA]</scope>
    <source>
        <strain evidence="6 7">PALS-1</strain>
    </source>
</reference>
<accession>A0A846TWJ0</accession>
<dbReference type="AlphaFoldDB" id="A0A846TWJ0"/>
<dbReference type="HAMAP" id="MF_00127">
    <property type="entry name" value="His_tRNA_synth"/>
    <property type="match status" value="1"/>
</dbReference>
<keyword evidence="3 6" id="KW-0436">Ligase</keyword>
<comment type="caution">
    <text evidence="6">The sequence shown here is derived from an EMBL/GenBank/DDBJ whole genome shotgun (WGS) entry which is preliminary data.</text>
</comment>
<evidence type="ECO:0000256" key="4">
    <source>
        <dbReference type="PIRSR" id="PIRSR001549-1"/>
    </source>
</evidence>
<feature type="binding site" evidence="4">
    <location>
        <begin position="260"/>
        <end position="261"/>
    </location>
    <ligand>
        <name>L-histidine</name>
        <dbReference type="ChEBI" id="CHEBI:57595"/>
    </ligand>
</feature>
<name>A0A846TWJ0_9MOLU</name>
<evidence type="ECO:0000313" key="6">
    <source>
        <dbReference type="EMBL" id="NKE38391.1"/>
    </source>
</evidence>
<dbReference type="PIRSF" id="PIRSF001549">
    <property type="entry name" value="His-tRNA_synth"/>
    <property type="match status" value="1"/>
</dbReference>
<feature type="binding site" evidence="4">
    <location>
        <position position="127"/>
    </location>
    <ligand>
        <name>L-histidine</name>
        <dbReference type="ChEBI" id="CHEBI:57595"/>
    </ligand>
</feature>
<dbReference type="RefSeq" id="WP_168104864.1">
    <property type="nucleotide sequence ID" value="NZ_CP051215.1"/>
</dbReference>
<feature type="domain" description="Aminoacyl-transfer RNA synthetases class-II family profile" evidence="5">
    <location>
        <begin position="8"/>
        <end position="328"/>
    </location>
</feature>
<keyword evidence="3" id="KW-0547">Nucleotide-binding</keyword>
<sequence>MKFQRPKGTEDLYNQQVVLYSNIINRLIAVAKKFNYQEIITPVIESAELFLRSIGSTTNIVEKEIYQFLDKGNRMLALRPEGTAGVIRAVVENKLYTNQKQTQKYFYYGTMYRYENPQKGRNREFHQFGVEVLATKSPLLDVEVILLANTMLEELTIKDADLHLNYFGSEVTKKKFNDALLTVLMKEKNKLCADCQKRIEKNPLRVLDCQTCQKLDLNLPLIEQFYSTEEKQYFQELSIALTKLEINFKVDPYLVRGLDYYNGVIFEFMSDSSVLGKSQNTLIGGGRYDNLSQDLGVPYQYPAIGFAFGIERLMLLLEKQPEFNLIQPLDLFVASIYQAGLAEILVLVSNLRKTKYFVDGIFDLFNDKQKSNLIKNLKNCNNLLILEKQGQASLYQLTKEQKVTVSYQSEAELLQKVVKLLG</sequence>
<dbReference type="NCBIfam" id="TIGR00442">
    <property type="entry name" value="hisS"/>
    <property type="match status" value="1"/>
</dbReference>
<dbReference type="InterPro" id="IPR041715">
    <property type="entry name" value="HisRS-like_core"/>
</dbReference>
<dbReference type="SUPFAM" id="SSF55681">
    <property type="entry name" value="Class II aaRS and biotin synthetases"/>
    <property type="match status" value="1"/>
</dbReference>
<dbReference type="Pfam" id="PF13393">
    <property type="entry name" value="tRNA-synt_His"/>
    <property type="match status" value="1"/>
</dbReference>
<dbReference type="PANTHER" id="PTHR43707">
    <property type="entry name" value="HISTIDYL-TRNA SYNTHETASE"/>
    <property type="match status" value="1"/>
</dbReference>
<keyword evidence="3" id="KW-0648">Protein biosynthesis</keyword>
<protein>
    <recommendedName>
        <fullName evidence="3">Histidine--tRNA ligase</fullName>
        <ecNumber evidence="3">6.1.1.21</ecNumber>
    </recommendedName>
    <alternativeName>
        <fullName evidence="3">Histidyl-tRNA synthetase</fullName>
        <shortName evidence="3">HisRS</shortName>
    </alternativeName>
</protein>
<dbReference type="EMBL" id="JAAVVK010000001">
    <property type="protein sequence ID" value="NKE38391.1"/>
    <property type="molecule type" value="Genomic_DNA"/>
</dbReference>
<dbReference type="GO" id="GO:0005524">
    <property type="term" value="F:ATP binding"/>
    <property type="evidence" value="ECO:0007669"/>
    <property type="project" value="UniProtKB-UniRule"/>
</dbReference>
<organism evidence="6 7">
    <name type="scientific">Spiroplasma platyhelix PALS-1</name>
    <dbReference type="NCBI Taxonomy" id="1276218"/>
    <lineage>
        <taxon>Bacteria</taxon>
        <taxon>Bacillati</taxon>
        <taxon>Mycoplasmatota</taxon>
        <taxon>Mollicutes</taxon>
        <taxon>Entomoplasmatales</taxon>
        <taxon>Spiroplasmataceae</taxon>
        <taxon>Spiroplasma</taxon>
    </lineage>
</organism>
<evidence type="ECO:0000313" key="7">
    <source>
        <dbReference type="Proteomes" id="UP000584587"/>
    </source>
</evidence>
<dbReference type="InterPro" id="IPR015807">
    <property type="entry name" value="His-tRNA-ligase"/>
</dbReference>
<dbReference type="InterPro" id="IPR006195">
    <property type="entry name" value="aa-tRNA-synth_II"/>
</dbReference>
<keyword evidence="3" id="KW-0030">Aminoacyl-tRNA synthetase</keyword>
<dbReference type="EC" id="6.1.1.21" evidence="3"/>
<dbReference type="PANTHER" id="PTHR43707:SF1">
    <property type="entry name" value="HISTIDINE--TRNA LIGASE, MITOCHONDRIAL-RELATED"/>
    <property type="match status" value="1"/>
</dbReference>
<feature type="binding site" evidence="4">
    <location>
        <position position="131"/>
    </location>
    <ligand>
        <name>L-histidine</name>
        <dbReference type="ChEBI" id="CHEBI:57595"/>
    </ligand>
</feature>
<comment type="subunit">
    <text evidence="3">Homodimer.</text>
</comment>
<comment type="subcellular location">
    <subcellularLocation>
        <location evidence="3">Cytoplasm</location>
    </subcellularLocation>
</comment>
<evidence type="ECO:0000256" key="2">
    <source>
        <dbReference type="ARBA" id="ARBA00022840"/>
    </source>
</evidence>
<dbReference type="GO" id="GO:0005737">
    <property type="term" value="C:cytoplasm"/>
    <property type="evidence" value="ECO:0007669"/>
    <property type="project" value="UniProtKB-SubCell"/>
</dbReference>
<gene>
    <name evidence="3" type="primary">hisS</name>
    <name evidence="6" type="ORF">HER12_01285</name>
</gene>
<proteinExistence type="inferred from homology"/>
<dbReference type="CDD" id="cd00773">
    <property type="entry name" value="HisRS-like_core"/>
    <property type="match status" value="1"/>
</dbReference>
<dbReference type="InterPro" id="IPR045864">
    <property type="entry name" value="aa-tRNA-synth_II/BPL/LPL"/>
</dbReference>
<keyword evidence="2 3" id="KW-0067">ATP-binding</keyword>
<keyword evidence="3" id="KW-0963">Cytoplasm</keyword>
<feature type="binding site" evidence="4">
    <location>
        <begin position="81"/>
        <end position="83"/>
    </location>
    <ligand>
        <name>L-histidine</name>
        <dbReference type="ChEBI" id="CHEBI:57595"/>
    </ligand>
</feature>
<dbReference type="Gene3D" id="3.30.930.10">
    <property type="entry name" value="Bira Bifunctional Protein, Domain 2"/>
    <property type="match status" value="1"/>
</dbReference>
<dbReference type="Proteomes" id="UP000584587">
    <property type="component" value="Unassembled WGS sequence"/>
</dbReference>